<organism evidence="2 3">
    <name type="scientific">Streptomyces turgidiscabies</name>
    <dbReference type="NCBI Taxonomy" id="85558"/>
    <lineage>
        <taxon>Bacteria</taxon>
        <taxon>Bacillati</taxon>
        <taxon>Actinomycetota</taxon>
        <taxon>Actinomycetes</taxon>
        <taxon>Kitasatosporales</taxon>
        <taxon>Streptomycetaceae</taxon>
        <taxon>Streptomyces</taxon>
    </lineage>
</organism>
<dbReference type="Proteomes" id="UP001223072">
    <property type="component" value="Unassembled WGS sequence"/>
</dbReference>
<accession>A0ABU0RES5</accession>
<protein>
    <submittedName>
        <fullName evidence="2">ABC-type branched-subunit amino acid transport system substrate-binding protein</fullName>
    </submittedName>
</protein>
<dbReference type="SUPFAM" id="SSF53822">
    <property type="entry name" value="Periplasmic binding protein-like I"/>
    <property type="match status" value="1"/>
</dbReference>
<reference evidence="2 3" key="1">
    <citation type="submission" date="2023-07" db="EMBL/GenBank/DDBJ databases">
        <title>Comparative genomics of wheat-associated soil bacteria to identify genetic determinants of phenazine resistance.</title>
        <authorList>
            <person name="Mouncey N."/>
        </authorList>
    </citation>
    <scope>NUCLEOTIDE SEQUENCE [LARGE SCALE GENOMIC DNA]</scope>
    <source>
        <strain evidence="2 3">W2I16</strain>
    </source>
</reference>
<dbReference type="InterPro" id="IPR028082">
    <property type="entry name" value="Peripla_BP_I"/>
</dbReference>
<feature type="region of interest" description="Disordered" evidence="1">
    <location>
        <begin position="209"/>
        <end position="235"/>
    </location>
</feature>
<gene>
    <name evidence="2" type="ORF">QFZ49_000100</name>
</gene>
<feature type="compositionally biased region" description="Polar residues" evidence="1">
    <location>
        <begin position="209"/>
        <end position="225"/>
    </location>
</feature>
<keyword evidence="3" id="KW-1185">Reference proteome</keyword>
<evidence type="ECO:0000256" key="1">
    <source>
        <dbReference type="SAM" id="MobiDB-lite"/>
    </source>
</evidence>
<evidence type="ECO:0000313" key="3">
    <source>
        <dbReference type="Proteomes" id="UP001223072"/>
    </source>
</evidence>
<dbReference type="EMBL" id="JAUSZS010000002">
    <property type="protein sequence ID" value="MDQ0930193.1"/>
    <property type="molecule type" value="Genomic_DNA"/>
</dbReference>
<comment type="caution">
    <text evidence="2">The sequence shown here is derived from an EMBL/GenBank/DDBJ whole genome shotgun (WGS) entry which is preliminary data.</text>
</comment>
<dbReference type="RefSeq" id="WP_307624502.1">
    <property type="nucleotide sequence ID" value="NZ_JAUSZS010000002.1"/>
</dbReference>
<name>A0ABU0RES5_9ACTN</name>
<sequence length="532" mass="57494">MARTGFRGVGAWLREGVWAIPLRRYLALLVMAALVTGTGFAVRSLTHDDRACAPGVVRPAGSDECVGVSTTDYSFGRPQLAETIRAIDRENDSLKSGYVTVALFEPFTATDADNLGDVLHELQGAYLAQWKVNHEANGESPPIRLVLANPGRTGAYWEHTVDELKRMTTTSDRLRAVTGIGLSTKENTLAVKELTRRGIPVVGTSITADSLANGRQGNPHGSPQSLKPFPGLARTAPTNTDEARALASFAKVAADKAVLVYDDPGDPYTLTLQASFEKLLTGSRYQPWPFTAPADRTDEGTTANDFRQIRELVCDTAPGVNTILFAGRHTQLRQFINALGERGCQQREFTILTGDDASYLTGDRKLDPEALRHGVSVRYSALAHPDAWLRNPPKTGGSAADARELTDLLTAAQDNKAGKSDRPSPIGAIDLEDGQLIVAYDAMRLTVEGIREATPRGRSAPTLADVGDEWTLIKGSSGRVNGASGWICLDNYGNPYDKAVPIVELTPDRHARFVEIAWPTGRPPEKDCLPPS</sequence>
<evidence type="ECO:0000313" key="2">
    <source>
        <dbReference type="EMBL" id="MDQ0930193.1"/>
    </source>
</evidence>
<proteinExistence type="predicted"/>
<dbReference type="Gene3D" id="3.40.50.2300">
    <property type="match status" value="2"/>
</dbReference>